<evidence type="ECO:0000313" key="2">
    <source>
        <dbReference type="EMBL" id="APZ95368.1"/>
    </source>
</evidence>
<feature type="region of interest" description="Disordered" evidence="1">
    <location>
        <begin position="28"/>
        <end position="51"/>
    </location>
</feature>
<dbReference type="STRING" id="1891926.Fuma_05026"/>
<accession>A0A1P8WMV0</accession>
<evidence type="ECO:0000256" key="1">
    <source>
        <dbReference type="SAM" id="MobiDB-lite"/>
    </source>
</evidence>
<reference evidence="2 3" key="1">
    <citation type="journal article" date="2016" name="Front. Microbiol.">
        <title>Fuerstia marisgermanicae gen. nov., sp. nov., an Unusual Member of the Phylum Planctomycetes from the German Wadden Sea.</title>
        <authorList>
            <person name="Kohn T."/>
            <person name="Heuer A."/>
            <person name="Jogler M."/>
            <person name="Vollmers J."/>
            <person name="Boedeker C."/>
            <person name="Bunk B."/>
            <person name="Rast P."/>
            <person name="Borchert D."/>
            <person name="Glockner I."/>
            <person name="Freese H.M."/>
            <person name="Klenk H.P."/>
            <person name="Overmann J."/>
            <person name="Kaster A.K."/>
            <person name="Rohde M."/>
            <person name="Wiegand S."/>
            <person name="Jogler C."/>
        </authorList>
    </citation>
    <scope>NUCLEOTIDE SEQUENCE [LARGE SCALE GENOMIC DNA]</scope>
    <source>
        <strain evidence="2 3">NH11</strain>
    </source>
</reference>
<sequence>MLFRIEQLAEQATGLVLWEQHDGSALRSNEPAKIMSPTECPRRPTGWGHGS</sequence>
<name>A0A1P8WMV0_9PLAN</name>
<keyword evidence="3" id="KW-1185">Reference proteome</keyword>
<dbReference type="EMBL" id="CP017641">
    <property type="protein sequence ID" value="APZ95368.1"/>
    <property type="molecule type" value="Genomic_DNA"/>
</dbReference>
<gene>
    <name evidence="2" type="ORF">Fuma_05026</name>
</gene>
<protein>
    <submittedName>
        <fullName evidence="2">Uncharacterized protein</fullName>
    </submittedName>
</protein>
<proteinExistence type="predicted"/>
<dbReference type="KEGG" id="fmr:Fuma_05026"/>
<evidence type="ECO:0000313" key="3">
    <source>
        <dbReference type="Proteomes" id="UP000187735"/>
    </source>
</evidence>
<dbReference type="Proteomes" id="UP000187735">
    <property type="component" value="Chromosome"/>
</dbReference>
<organism evidence="2 3">
    <name type="scientific">Fuerstiella marisgermanici</name>
    <dbReference type="NCBI Taxonomy" id="1891926"/>
    <lineage>
        <taxon>Bacteria</taxon>
        <taxon>Pseudomonadati</taxon>
        <taxon>Planctomycetota</taxon>
        <taxon>Planctomycetia</taxon>
        <taxon>Planctomycetales</taxon>
        <taxon>Planctomycetaceae</taxon>
        <taxon>Fuerstiella</taxon>
    </lineage>
</organism>
<dbReference type="AlphaFoldDB" id="A0A1P8WMV0"/>